<reference evidence="5 6" key="1">
    <citation type="journal article" date="2012" name="Science">
        <title>Ecological populations of bacteria act as socially cohesive units of antibiotic production and resistance.</title>
        <authorList>
            <person name="Cordero O.X."/>
            <person name="Wildschutte H."/>
            <person name="Kirkup B."/>
            <person name="Proehl S."/>
            <person name="Ngo L."/>
            <person name="Hussain F."/>
            <person name="Le Roux F."/>
            <person name="Mincer T."/>
            <person name="Polz M.F."/>
        </authorList>
    </citation>
    <scope>NUCLEOTIDE SEQUENCE [LARGE SCALE GENOMIC DNA]</scope>
    <source>
        <strain evidence="5 6">FF-238</strain>
    </source>
</reference>
<evidence type="ECO:0000256" key="3">
    <source>
        <dbReference type="ARBA" id="ARBA00022801"/>
    </source>
</evidence>
<dbReference type="Proteomes" id="UP000094165">
    <property type="component" value="Unassembled WGS sequence"/>
</dbReference>
<dbReference type="EC" id="3.1.2.4" evidence="2"/>
<feature type="domain" description="Enoyl-CoA hydratase/isomerase" evidence="4">
    <location>
        <begin position="19"/>
        <end position="363"/>
    </location>
</feature>
<dbReference type="CDD" id="cd06558">
    <property type="entry name" value="crotonase-like"/>
    <property type="match status" value="1"/>
</dbReference>
<proteinExistence type="predicted"/>
<dbReference type="AlphaFoldDB" id="A0A1E5D0J9"/>
<dbReference type="GO" id="GO:0006574">
    <property type="term" value="P:L-valine catabolic process"/>
    <property type="evidence" value="ECO:0007669"/>
    <property type="project" value="TreeGrafter"/>
</dbReference>
<dbReference type="NCBIfam" id="NF004127">
    <property type="entry name" value="PRK05617.1"/>
    <property type="match status" value="1"/>
</dbReference>
<dbReference type="InterPro" id="IPR045004">
    <property type="entry name" value="ECH_dom"/>
</dbReference>
<organism evidence="5 6">
    <name type="scientific">Vibrio genomosp. F6 str. FF-238</name>
    <dbReference type="NCBI Taxonomy" id="1191298"/>
    <lineage>
        <taxon>Bacteria</taxon>
        <taxon>Pseudomonadati</taxon>
        <taxon>Pseudomonadota</taxon>
        <taxon>Gammaproteobacteria</taxon>
        <taxon>Vibrionales</taxon>
        <taxon>Vibrionaceae</taxon>
        <taxon>Vibrio</taxon>
    </lineage>
</organism>
<protein>
    <recommendedName>
        <fullName evidence="2">3-hydroxyisobutyryl-CoA hydrolase</fullName>
        <ecNumber evidence="2">3.1.2.4</ecNumber>
    </recommendedName>
</protein>
<dbReference type="Gene3D" id="3.90.226.10">
    <property type="entry name" value="2-enoyl-CoA Hydratase, Chain A, domain 1"/>
    <property type="match status" value="1"/>
</dbReference>
<keyword evidence="3" id="KW-0378">Hydrolase</keyword>
<evidence type="ECO:0000256" key="2">
    <source>
        <dbReference type="ARBA" id="ARBA00011915"/>
    </source>
</evidence>
<dbReference type="PANTHER" id="PTHR43176">
    <property type="entry name" value="3-HYDROXYISOBUTYRYL-COA HYDROLASE-RELATED"/>
    <property type="match status" value="1"/>
</dbReference>
<dbReference type="PANTHER" id="PTHR43176:SF3">
    <property type="entry name" value="3-HYDROXYISOBUTYRYL-COA HYDROLASE, MITOCHONDRIAL"/>
    <property type="match status" value="1"/>
</dbReference>
<dbReference type="InterPro" id="IPR032259">
    <property type="entry name" value="HIBYL-CoA-H"/>
</dbReference>
<evidence type="ECO:0000313" key="5">
    <source>
        <dbReference type="EMBL" id="OEE76855.1"/>
    </source>
</evidence>
<dbReference type="InterPro" id="IPR029045">
    <property type="entry name" value="ClpP/crotonase-like_dom_sf"/>
</dbReference>
<dbReference type="SUPFAM" id="SSF52096">
    <property type="entry name" value="ClpP/crotonase"/>
    <property type="match status" value="1"/>
</dbReference>
<name>A0A1E5D0J9_9VIBR</name>
<dbReference type="RefSeq" id="WP_017052780.1">
    <property type="nucleotide sequence ID" value="NZ_AJYW02000101.1"/>
</dbReference>
<evidence type="ECO:0000256" key="1">
    <source>
        <dbReference type="ARBA" id="ARBA00001709"/>
    </source>
</evidence>
<keyword evidence="6" id="KW-1185">Reference proteome</keyword>
<dbReference type="Pfam" id="PF16113">
    <property type="entry name" value="ECH_2"/>
    <property type="match status" value="1"/>
</dbReference>
<dbReference type="GO" id="GO:0003860">
    <property type="term" value="F:3-hydroxyisobutyryl-CoA hydrolase activity"/>
    <property type="evidence" value="ECO:0007669"/>
    <property type="project" value="UniProtKB-EC"/>
</dbReference>
<accession>A0A1E5D0J9</accession>
<sequence>MTGKVSFTEWQCDDEKHSVGIATLENETSLNALTFDMLMQLKDQLDLWKYDPKIVCILLQGAGEKAFCAGGDVRTMHNVMRDESKADAQAFCIQYFTVEYQCDYLIHTYPKPIVVWGEGIVMGGGMGLFMGGSHKVVTPKSRLAMPEINIGLYPDVGGTWFLNRLEPGIGLFLGLTGALVNATDAVDIHLADHLLLPEAKDHLLAQLQATSWQEHNDHHSILTTLLNSLAKQAIDHKPENQLMHYFSEIQQACNSTDLETIRRNILAISPDSESTHKWLDSAKHALKGGSPITAHICFRQMTQHHHLSLADCFRLELGLSAHCGILGEFQEGVRARLIDKSGEPQWLFSSIGDVDTDLIEALFTSLWSKEQHPLAQLGH</sequence>
<evidence type="ECO:0000259" key="4">
    <source>
        <dbReference type="Pfam" id="PF16113"/>
    </source>
</evidence>
<gene>
    <name evidence="5" type="ORF">A130_04690</name>
</gene>
<evidence type="ECO:0000313" key="6">
    <source>
        <dbReference type="Proteomes" id="UP000094165"/>
    </source>
</evidence>
<comment type="catalytic activity">
    <reaction evidence="1">
        <text>3-hydroxy-2-methylpropanoyl-CoA + H2O = 3-hydroxy-2-methylpropanoate + CoA + H(+)</text>
        <dbReference type="Rhea" id="RHEA:20888"/>
        <dbReference type="ChEBI" id="CHEBI:11805"/>
        <dbReference type="ChEBI" id="CHEBI:15377"/>
        <dbReference type="ChEBI" id="CHEBI:15378"/>
        <dbReference type="ChEBI" id="CHEBI:57287"/>
        <dbReference type="ChEBI" id="CHEBI:57340"/>
        <dbReference type="EC" id="3.1.2.4"/>
    </reaction>
</comment>
<dbReference type="GO" id="GO:0005829">
    <property type="term" value="C:cytosol"/>
    <property type="evidence" value="ECO:0007669"/>
    <property type="project" value="TreeGrafter"/>
</dbReference>
<comment type="caution">
    <text evidence="5">The sequence shown here is derived from an EMBL/GenBank/DDBJ whole genome shotgun (WGS) entry which is preliminary data.</text>
</comment>
<dbReference type="EMBL" id="AJYW02000101">
    <property type="protein sequence ID" value="OEE76855.1"/>
    <property type="molecule type" value="Genomic_DNA"/>
</dbReference>